<name>A0AAD7V4V5_9FUNG</name>
<gene>
    <name evidence="2" type="ORF">O0I10_005703</name>
</gene>
<sequence>MKTSFITFAVVLLGTCLDLTTAAACDKTTRVDRCDNQECTYQNFNVSHVPDPRKDTKWDYYSFSCAKPEDPSKCEGIKQEDECVASQCAWHAYYEKKYKSDEYKTFTFCLEKVECSDVWKNKDVCDELDNCKFDDEWGCIYK</sequence>
<evidence type="ECO:0000256" key="1">
    <source>
        <dbReference type="SAM" id="SignalP"/>
    </source>
</evidence>
<proteinExistence type="predicted"/>
<dbReference type="EMBL" id="JARTCD010000023">
    <property type="protein sequence ID" value="KAJ8658663.1"/>
    <property type="molecule type" value="Genomic_DNA"/>
</dbReference>
<accession>A0AAD7V4V5</accession>
<organism evidence="2 3">
    <name type="scientific">Lichtheimia ornata</name>
    <dbReference type="NCBI Taxonomy" id="688661"/>
    <lineage>
        <taxon>Eukaryota</taxon>
        <taxon>Fungi</taxon>
        <taxon>Fungi incertae sedis</taxon>
        <taxon>Mucoromycota</taxon>
        <taxon>Mucoromycotina</taxon>
        <taxon>Mucoromycetes</taxon>
        <taxon>Mucorales</taxon>
        <taxon>Lichtheimiaceae</taxon>
        <taxon>Lichtheimia</taxon>
    </lineage>
</organism>
<dbReference type="GeneID" id="83213115"/>
<dbReference type="RefSeq" id="XP_058343576.1">
    <property type="nucleotide sequence ID" value="XM_058485741.1"/>
</dbReference>
<feature type="signal peptide" evidence="1">
    <location>
        <begin position="1"/>
        <end position="22"/>
    </location>
</feature>
<dbReference type="AlphaFoldDB" id="A0AAD7V4V5"/>
<protein>
    <submittedName>
        <fullName evidence="2">Uncharacterized protein</fullName>
    </submittedName>
</protein>
<evidence type="ECO:0000313" key="2">
    <source>
        <dbReference type="EMBL" id="KAJ8658663.1"/>
    </source>
</evidence>
<reference evidence="2 3" key="1">
    <citation type="submission" date="2023-03" db="EMBL/GenBank/DDBJ databases">
        <title>Genome sequence of Lichtheimia ornata CBS 291.66.</title>
        <authorList>
            <person name="Mohabir J.T."/>
            <person name="Shea T.P."/>
            <person name="Kurbessoian T."/>
            <person name="Berby B."/>
            <person name="Fontaine J."/>
            <person name="Livny J."/>
            <person name="Gnirke A."/>
            <person name="Stajich J.E."/>
            <person name="Cuomo C.A."/>
        </authorList>
    </citation>
    <scope>NUCLEOTIDE SEQUENCE [LARGE SCALE GENOMIC DNA]</scope>
    <source>
        <strain evidence="2">CBS 291.66</strain>
    </source>
</reference>
<keyword evidence="3" id="KW-1185">Reference proteome</keyword>
<dbReference type="Proteomes" id="UP001234581">
    <property type="component" value="Unassembled WGS sequence"/>
</dbReference>
<keyword evidence="1" id="KW-0732">Signal</keyword>
<comment type="caution">
    <text evidence="2">The sequence shown here is derived from an EMBL/GenBank/DDBJ whole genome shotgun (WGS) entry which is preliminary data.</text>
</comment>
<feature type="chain" id="PRO_5042105524" evidence="1">
    <location>
        <begin position="23"/>
        <end position="142"/>
    </location>
</feature>
<evidence type="ECO:0000313" key="3">
    <source>
        <dbReference type="Proteomes" id="UP001234581"/>
    </source>
</evidence>